<dbReference type="RefSeq" id="WP_160196065.1">
    <property type="nucleotide sequence ID" value="NZ_QXXA01000003.1"/>
</dbReference>
<dbReference type="OrthoDB" id="9799092at2"/>
<dbReference type="AlphaFoldDB" id="A0A845QWL6"/>
<dbReference type="PANTHER" id="PTHR34822:SF1">
    <property type="entry name" value="GRPB FAMILY PROTEIN"/>
    <property type="match status" value="1"/>
</dbReference>
<dbReference type="Proteomes" id="UP000467132">
    <property type="component" value="Unassembled WGS sequence"/>
</dbReference>
<proteinExistence type="predicted"/>
<dbReference type="SUPFAM" id="SSF81301">
    <property type="entry name" value="Nucleotidyltransferase"/>
    <property type="match status" value="1"/>
</dbReference>
<dbReference type="InterPro" id="IPR007344">
    <property type="entry name" value="GrpB/CoaE"/>
</dbReference>
<accession>A0A845QWL6</accession>
<keyword evidence="2" id="KW-1185">Reference proteome</keyword>
<dbReference type="Gene3D" id="3.30.460.10">
    <property type="entry name" value="Beta Polymerase, domain 2"/>
    <property type="match status" value="1"/>
</dbReference>
<protein>
    <recommendedName>
        <fullName evidence="3">GrpB family protein</fullName>
    </recommendedName>
</protein>
<dbReference type="PANTHER" id="PTHR34822">
    <property type="entry name" value="GRPB DOMAIN PROTEIN (AFU_ORTHOLOGUE AFUA_1G01530)"/>
    <property type="match status" value="1"/>
</dbReference>
<dbReference type="Pfam" id="PF04229">
    <property type="entry name" value="GrpB"/>
    <property type="match status" value="1"/>
</dbReference>
<dbReference type="EMBL" id="QXXA01000003">
    <property type="protein sequence ID" value="NBI05558.1"/>
    <property type="molecule type" value="Genomic_DNA"/>
</dbReference>
<evidence type="ECO:0000313" key="2">
    <source>
        <dbReference type="Proteomes" id="UP000467132"/>
    </source>
</evidence>
<dbReference type="InterPro" id="IPR043519">
    <property type="entry name" value="NT_sf"/>
</dbReference>
<evidence type="ECO:0000313" key="1">
    <source>
        <dbReference type="EMBL" id="NBI05558.1"/>
    </source>
</evidence>
<reference evidence="1 2" key="1">
    <citation type="submission" date="2018-08" db="EMBL/GenBank/DDBJ databases">
        <title>Murine metabolic-syndrome-specific gut microbial biobank.</title>
        <authorList>
            <person name="Liu C."/>
        </authorList>
    </citation>
    <scope>NUCLEOTIDE SEQUENCE [LARGE SCALE GENOMIC DNA]</scope>
    <source>
        <strain evidence="1 2">583</strain>
    </source>
</reference>
<comment type="caution">
    <text evidence="1">The sequence shown here is derived from an EMBL/GenBank/DDBJ whole genome shotgun (WGS) entry which is preliminary data.</text>
</comment>
<organism evidence="1 2">
    <name type="scientific">Senegalia massiliensis</name>
    <dbReference type="NCBI Taxonomy" id="1720316"/>
    <lineage>
        <taxon>Bacteria</taxon>
        <taxon>Bacillati</taxon>
        <taxon>Bacillota</taxon>
        <taxon>Clostridia</taxon>
        <taxon>Eubacteriales</taxon>
        <taxon>Clostridiaceae</taxon>
        <taxon>Senegalia</taxon>
    </lineage>
</organism>
<gene>
    <name evidence="1" type="ORF">D3Z33_01665</name>
</gene>
<evidence type="ECO:0008006" key="3">
    <source>
        <dbReference type="Google" id="ProtNLM"/>
    </source>
</evidence>
<sequence length="88" mass="10684">MKKEKGDINNKTHHIHIEEIDSTSWLNQLLFLDYLRLNEDIREQYAELKKNLAQKYANDRETYTTKKVDFILDIIEKSKKYFLEYGEN</sequence>
<name>A0A845QWL6_9CLOT</name>